<comment type="caution">
    <text evidence="1">The sequence shown here is derived from an EMBL/GenBank/DDBJ whole genome shotgun (WGS) entry which is preliminary data.</text>
</comment>
<dbReference type="OrthoDB" id="264166at2759"/>
<evidence type="ECO:0000313" key="2">
    <source>
        <dbReference type="Proteomes" id="UP000674318"/>
    </source>
</evidence>
<reference evidence="1 2" key="1">
    <citation type="submission" date="2021-02" db="EMBL/GenBank/DDBJ databases">
        <title>Porcisia hertigi Genome sequencing and assembly.</title>
        <authorList>
            <person name="Almutairi H."/>
            <person name="Gatherer D."/>
        </authorList>
    </citation>
    <scope>NUCLEOTIDE SEQUENCE [LARGE SCALE GENOMIC DNA]</scope>
    <source>
        <strain evidence="1 2">C119</strain>
    </source>
</reference>
<dbReference type="EMBL" id="JAFJZO010000018">
    <property type="protein sequence ID" value="KAG5507693.1"/>
    <property type="molecule type" value="Genomic_DNA"/>
</dbReference>
<dbReference type="RefSeq" id="XP_067758008.1">
    <property type="nucleotide sequence ID" value="XM_067902591.1"/>
</dbReference>
<dbReference type="KEGG" id="phet:94292668"/>
<name>A0A836IS22_9TRYP</name>
<protein>
    <submittedName>
        <fullName evidence="1">Uncharacterized protein</fullName>
    </submittedName>
</protein>
<dbReference type="GeneID" id="94292668"/>
<sequence length="226" mass="23414">MEFTVGHTRVLLTTHKSYGDADALDSLRAFAQYPPLCGYLNECAQGGSIPDTVVVRRLDRVADRITGAVVDLVYGKAPGGTATTTTVLRLADADPAVLLPIVTLEGQRYAVLAQQVELSQGLVNTKTAIRGVVTREGGFASDKYASALAGVGIRVADAAPLSPKAFTVGNEGELAIRFFTLAAACNAHQVEELRHTPSLALVPLADVIAAGDAAASLAVSLISATA</sequence>
<dbReference type="Proteomes" id="UP000674318">
    <property type="component" value="Unassembled WGS sequence"/>
</dbReference>
<dbReference type="AlphaFoldDB" id="A0A836IS22"/>
<keyword evidence="2" id="KW-1185">Reference proteome</keyword>
<gene>
    <name evidence="1" type="ORF">JKF63_06642</name>
</gene>
<proteinExistence type="predicted"/>
<accession>A0A836IS22</accession>
<evidence type="ECO:0000313" key="1">
    <source>
        <dbReference type="EMBL" id="KAG5507693.1"/>
    </source>
</evidence>
<organism evidence="1 2">
    <name type="scientific">Porcisia hertigi</name>
    <dbReference type="NCBI Taxonomy" id="2761500"/>
    <lineage>
        <taxon>Eukaryota</taxon>
        <taxon>Discoba</taxon>
        <taxon>Euglenozoa</taxon>
        <taxon>Kinetoplastea</taxon>
        <taxon>Metakinetoplastina</taxon>
        <taxon>Trypanosomatida</taxon>
        <taxon>Trypanosomatidae</taxon>
        <taxon>Leishmaniinae</taxon>
        <taxon>Porcisia</taxon>
    </lineage>
</organism>